<comment type="caution">
    <text evidence="6">The sequence shown here is derived from an EMBL/GenBank/DDBJ whole genome shotgun (WGS) entry which is preliminary data.</text>
</comment>
<evidence type="ECO:0000256" key="1">
    <source>
        <dbReference type="ARBA" id="ARBA00023015"/>
    </source>
</evidence>
<dbReference type="PANTHER" id="PTHR30146:SF109">
    <property type="entry name" value="HTH-TYPE TRANSCRIPTIONAL REGULATOR GALS"/>
    <property type="match status" value="1"/>
</dbReference>
<keyword evidence="2 6" id="KW-0238">DNA-binding</keyword>
<sequence>MGQDRAERRIDGDRAGPGGDVEVDSDGGRPRAAGRATVYDVAALAGVSIKTVSRVANGESQVSPSTRRKVQDAMEHLSYVRNPAARALASGSGPTIGVVIDSIADHFFSSLVLTVEERAIATGVAVSIGSTGRSPERERAQIERLVQQNVSGLIIASSAGDHSYVEQVAAGVPVVLIDRGWELPGYDTVRVQDHEAARAATAHLVEHGHRRIAFLGESIEVETVAARRSGYRQALQDNGIRFDTGWVNERCPDVGAADVEVRRMLAGRRPPTAIFASSPRAAMGAVSALHALGRTDVALVSFGDFELAGSLVPAVTVVDHSPHELGEAAMSTLFARMADRARPAVDLALPLKMIARGSGELTPRDVLPGH</sequence>
<dbReference type="GO" id="GO:0000976">
    <property type="term" value="F:transcription cis-regulatory region binding"/>
    <property type="evidence" value="ECO:0007669"/>
    <property type="project" value="TreeGrafter"/>
</dbReference>
<evidence type="ECO:0000313" key="6">
    <source>
        <dbReference type="EMBL" id="MTD12354.1"/>
    </source>
</evidence>
<dbReference type="InterPro" id="IPR010982">
    <property type="entry name" value="Lambda_DNA-bd_dom_sf"/>
</dbReference>
<dbReference type="Gene3D" id="1.10.260.40">
    <property type="entry name" value="lambda repressor-like DNA-binding domains"/>
    <property type="match status" value="1"/>
</dbReference>
<protein>
    <submittedName>
        <fullName evidence="6">LacI family DNA-binding transcriptional regulator</fullName>
    </submittedName>
</protein>
<feature type="domain" description="HTH lacI-type" evidence="5">
    <location>
        <begin position="36"/>
        <end position="90"/>
    </location>
</feature>
<dbReference type="InterPro" id="IPR000843">
    <property type="entry name" value="HTH_LacI"/>
</dbReference>
<dbReference type="SUPFAM" id="SSF53822">
    <property type="entry name" value="Periplasmic binding protein-like I"/>
    <property type="match status" value="1"/>
</dbReference>
<dbReference type="Pfam" id="PF00356">
    <property type="entry name" value="LacI"/>
    <property type="match status" value="1"/>
</dbReference>
<dbReference type="Pfam" id="PF00532">
    <property type="entry name" value="Peripla_BP_1"/>
    <property type="match status" value="1"/>
</dbReference>
<keyword evidence="3" id="KW-0804">Transcription</keyword>
<dbReference type="InterPro" id="IPR028082">
    <property type="entry name" value="Peripla_BP_I"/>
</dbReference>
<evidence type="ECO:0000256" key="2">
    <source>
        <dbReference type="ARBA" id="ARBA00023125"/>
    </source>
</evidence>
<reference evidence="6 7" key="1">
    <citation type="submission" date="2019-11" db="EMBL/GenBank/DDBJ databases">
        <authorList>
            <person name="Jiang L.-Q."/>
        </authorList>
    </citation>
    <scope>NUCLEOTIDE SEQUENCE [LARGE SCALE GENOMIC DNA]</scope>
    <source>
        <strain evidence="6 7">YIM 132087</strain>
    </source>
</reference>
<dbReference type="SMART" id="SM00354">
    <property type="entry name" value="HTH_LACI"/>
    <property type="match status" value="1"/>
</dbReference>
<accession>A0A7K1FHK8</accession>
<dbReference type="Proteomes" id="UP000460221">
    <property type="component" value="Unassembled WGS sequence"/>
</dbReference>
<feature type="region of interest" description="Disordered" evidence="4">
    <location>
        <begin position="1"/>
        <end position="32"/>
    </location>
</feature>
<name>A0A7K1FHK8_9ACTN</name>
<feature type="compositionally biased region" description="Basic and acidic residues" evidence="4">
    <location>
        <begin position="1"/>
        <end position="14"/>
    </location>
</feature>
<evidence type="ECO:0000256" key="3">
    <source>
        <dbReference type="ARBA" id="ARBA00023163"/>
    </source>
</evidence>
<evidence type="ECO:0000313" key="7">
    <source>
        <dbReference type="Proteomes" id="UP000460221"/>
    </source>
</evidence>
<dbReference type="SUPFAM" id="SSF47413">
    <property type="entry name" value="lambda repressor-like DNA-binding domains"/>
    <property type="match status" value="1"/>
</dbReference>
<proteinExistence type="predicted"/>
<dbReference type="PANTHER" id="PTHR30146">
    <property type="entry name" value="LACI-RELATED TRANSCRIPTIONAL REPRESSOR"/>
    <property type="match status" value="1"/>
</dbReference>
<dbReference type="PROSITE" id="PS50932">
    <property type="entry name" value="HTH_LACI_2"/>
    <property type="match status" value="1"/>
</dbReference>
<dbReference type="GO" id="GO:0003700">
    <property type="term" value="F:DNA-binding transcription factor activity"/>
    <property type="evidence" value="ECO:0007669"/>
    <property type="project" value="TreeGrafter"/>
</dbReference>
<keyword evidence="1" id="KW-0805">Transcription regulation</keyword>
<evidence type="ECO:0000259" key="5">
    <source>
        <dbReference type="PROSITE" id="PS50932"/>
    </source>
</evidence>
<evidence type="ECO:0000256" key="4">
    <source>
        <dbReference type="SAM" id="MobiDB-lite"/>
    </source>
</evidence>
<gene>
    <name evidence="6" type="ORF">GIS00_00160</name>
</gene>
<dbReference type="AlphaFoldDB" id="A0A7K1FHK8"/>
<dbReference type="CDD" id="cd01392">
    <property type="entry name" value="HTH_LacI"/>
    <property type="match status" value="1"/>
</dbReference>
<dbReference type="InterPro" id="IPR001761">
    <property type="entry name" value="Peripla_BP/Lac1_sug-bd_dom"/>
</dbReference>
<keyword evidence="7" id="KW-1185">Reference proteome</keyword>
<organism evidence="6 7">
    <name type="scientific">Nakamurella alba</name>
    <dbReference type="NCBI Taxonomy" id="2665158"/>
    <lineage>
        <taxon>Bacteria</taxon>
        <taxon>Bacillati</taxon>
        <taxon>Actinomycetota</taxon>
        <taxon>Actinomycetes</taxon>
        <taxon>Nakamurellales</taxon>
        <taxon>Nakamurellaceae</taxon>
        <taxon>Nakamurella</taxon>
    </lineage>
</organism>
<dbReference type="CDD" id="cd06267">
    <property type="entry name" value="PBP1_LacI_sugar_binding-like"/>
    <property type="match status" value="1"/>
</dbReference>
<dbReference type="Gene3D" id="3.40.50.2300">
    <property type="match status" value="2"/>
</dbReference>
<dbReference type="EMBL" id="WLYK01000001">
    <property type="protein sequence ID" value="MTD12354.1"/>
    <property type="molecule type" value="Genomic_DNA"/>
</dbReference>